<evidence type="ECO:0000256" key="5">
    <source>
        <dbReference type="ARBA" id="ARBA00022989"/>
    </source>
</evidence>
<accession>A0AAN8BZL6</accession>
<keyword evidence="4 11" id="KW-0732">Signal</keyword>
<dbReference type="PANTHER" id="PTHR25466:SF14">
    <property type="entry name" value="BUTYROPHILIN SUBFAMILY 2 MEMBER A2-LIKE-RELATED"/>
    <property type="match status" value="1"/>
</dbReference>
<keyword evidence="5" id="KW-1133">Transmembrane helix</keyword>
<keyword evidence="6" id="KW-0472">Membrane</keyword>
<dbReference type="GO" id="GO:0071222">
    <property type="term" value="P:cellular response to lipopolysaccharide"/>
    <property type="evidence" value="ECO:0007669"/>
    <property type="project" value="TreeGrafter"/>
</dbReference>
<dbReference type="Gene3D" id="2.60.40.10">
    <property type="entry name" value="Immunoglobulins"/>
    <property type="match status" value="1"/>
</dbReference>
<keyword evidence="9" id="KW-0325">Glycoprotein</keyword>
<dbReference type="InterPro" id="IPR007110">
    <property type="entry name" value="Ig-like_dom"/>
</dbReference>
<dbReference type="SUPFAM" id="SSF48726">
    <property type="entry name" value="Immunoglobulin"/>
    <property type="match status" value="1"/>
</dbReference>
<dbReference type="InterPro" id="IPR036179">
    <property type="entry name" value="Ig-like_dom_sf"/>
</dbReference>
<dbReference type="InterPro" id="IPR013106">
    <property type="entry name" value="Ig_V-set"/>
</dbReference>
<evidence type="ECO:0000256" key="6">
    <source>
        <dbReference type="ARBA" id="ARBA00023136"/>
    </source>
</evidence>
<protein>
    <recommendedName>
        <fullName evidence="12">Ig-like domain-containing protein</fullName>
    </recommendedName>
</protein>
<evidence type="ECO:0000256" key="8">
    <source>
        <dbReference type="ARBA" id="ARBA00023170"/>
    </source>
</evidence>
<evidence type="ECO:0000256" key="4">
    <source>
        <dbReference type="ARBA" id="ARBA00022729"/>
    </source>
</evidence>
<organism evidence="13 14">
    <name type="scientific">Champsocephalus gunnari</name>
    <name type="common">Mackerel icefish</name>
    <dbReference type="NCBI Taxonomy" id="52237"/>
    <lineage>
        <taxon>Eukaryota</taxon>
        <taxon>Metazoa</taxon>
        <taxon>Chordata</taxon>
        <taxon>Craniata</taxon>
        <taxon>Vertebrata</taxon>
        <taxon>Euteleostomi</taxon>
        <taxon>Actinopterygii</taxon>
        <taxon>Neopterygii</taxon>
        <taxon>Teleostei</taxon>
        <taxon>Neoteleostei</taxon>
        <taxon>Acanthomorphata</taxon>
        <taxon>Eupercaria</taxon>
        <taxon>Perciformes</taxon>
        <taxon>Notothenioidei</taxon>
        <taxon>Channichthyidae</taxon>
        <taxon>Champsocephalus</taxon>
    </lineage>
</organism>
<dbReference type="Proteomes" id="UP001331515">
    <property type="component" value="Unassembled WGS sequence"/>
</dbReference>
<evidence type="ECO:0000256" key="1">
    <source>
        <dbReference type="ARBA" id="ARBA00004251"/>
    </source>
</evidence>
<dbReference type="InterPro" id="IPR051713">
    <property type="entry name" value="T-cell_Activation_Regulation"/>
</dbReference>
<name>A0AAN8BZL6_CHAGU</name>
<comment type="subcellular location">
    <subcellularLocation>
        <location evidence="1">Cell membrane</location>
        <topology evidence="1">Single-pass type I membrane protein</topology>
    </subcellularLocation>
</comment>
<dbReference type="GO" id="GO:0007166">
    <property type="term" value="P:cell surface receptor signaling pathway"/>
    <property type="evidence" value="ECO:0007669"/>
    <property type="project" value="TreeGrafter"/>
</dbReference>
<keyword evidence="7" id="KW-1015">Disulfide bond</keyword>
<evidence type="ECO:0000313" key="13">
    <source>
        <dbReference type="EMBL" id="KAK5893130.1"/>
    </source>
</evidence>
<evidence type="ECO:0000256" key="2">
    <source>
        <dbReference type="ARBA" id="ARBA00022475"/>
    </source>
</evidence>
<feature type="signal peptide" evidence="11">
    <location>
        <begin position="1"/>
        <end position="26"/>
    </location>
</feature>
<evidence type="ECO:0000256" key="9">
    <source>
        <dbReference type="ARBA" id="ARBA00023180"/>
    </source>
</evidence>
<dbReference type="AlphaFoldDB" id="A0AAN8BZL6"/>
<feature type="domain" description="Ig-like" evidence="12">
    <location>
        <begin position="29"/>
        <end position="134"/>
    </location>
</feature>
<dbReference type="InterPro" id="IPR003599">
    <property type="entry name" value="Ig_sub"/>
</dbReference>
<keyword evidence="14" id="KW-1185">Reference proteome</keyword>
<sequence>MTQLWKSGLFGLFGLILLILMSSKGGIEPGGVSKTQDAAKGEDVTLDCHVGSDLIVSIKSVEWRFNGVNVLVYKSRDFSLDDQGAHFGRRASGGDSWDLDKGNLPLNIESLQESDAGIYSCSVSTGEDPKEIISIQLKVNGAGVEEPRVKDRTATGQSCTTIGDTVLTVLLATSTLLHFLHD</sequence>
<dbReference type="PROSITE" id="PS50835">
    <property type="entry name" value="IG_LIKE"/>
    <property type="match status" value="1"/>
</dbReference>
<dbReference type="GO" id="GO:0031295">
    <property type="term" value="P:T cell costimulation"/>
    <property type="evidence" value="ECO:0007669"/>
    <property type="project" value="TreeGrafter"/>
</dbReference>
<keyword evidence="8" id="KW-0675">Receptor</keyword>
<dbReference type="InterPro" id="IPR013783">
    <property type="entry name" value="Ig-like_fold"/>
</dbReference>
<dbReference type="GO" id="GO:0042130">
    <property type="term" value="P:negative regulation of T cell proliferation"/>
    <property type="evidence" value="ECO:0007669"/>
    <property type="project" value="TreeGrafter"/>
</dbReference>
<dbReference type="GO" id="GO:0009897">
    <property type="term" value="C:external side of plasma membrane"/>
    <property type="evidence" value="ECO:0007669"/>
    <property type="project" value="TreeGrafter"/>
</dbReference>
<dbReference type="SMART" id="SM00409">
    <property type="entry name" value="IG"/>
    <property type="match status" value="1"/>
</dbReference>
<gene>
    <name evidence="13" type="ORF">CgunFtcFv8_006029</name>
</gene>
<reference evidence="13 14" key="1">
    <citation type="journal article" date="2023" name="Mol. Biol. Evol.">
        <title>Genomics of Secondarily Temperate Adaptation in the Only Non-Antarctic Icefish.</title>
        <authorList>
            <person name="Rivera-Colon A.G."/>
            <person name="Rayamajhi N."/>
            <person name="Minhas B.F."/>
            <person name="Madrigal G."/>
            <person name="Bilyk K.T."/>
            <person name="Yoon V."/>
            <person name="Hune M."/>
            <person name="Gregory S."/>
            <person name="Cheng C.H.C."/>
            <person name="Catchen J.M."/>
        </authorList>
    </citation>
    <scope>NUCLEOTIDE SEQUENCE [LARGE SCALE GENOMIC DNA]</scope>
    <source>
        <tissue evidence="13">White muscle</tissue>
    </source>
</reference>
<dbReference type="GO" id="GO:0042102">
    <property type="term" value="P:positive regulation of T cell proliferation"/>
    <property type="evidence" value="ECO:0007669"/>
    <property type="project" value="TreeGrafter"/>
</dbReference>
<feature type="chain" id="PRO_5042829730" description="Ig-like domain-containing protein" evidence="11">
    <location>
        <begin position="27"/>
        <end position="182"/>
    </location>
</feature>
<evidence type="ECO:0000256" key="3">
    <source>
        <dbReference type="ARBA" id="ARBA00022692"/>
    </source>
</evidence>
<keyword evidence="2" id="KW-1003">Cell membrane</keyword>
<evidence type="ECO:0000256" key="7">
    <source>
        <dbReference type="ARBA" id="ARBA00023157"/>
    </source>
</evidence>
<evidence type="ECO:0000256" key="10">
    <source>
        <dbReference type="ARBA" id="ARBA00023319"/>
    </source>
</evidence>
<dbReference type="EMBL" id="JAURVH010001535">
    <property type="protein sequence ID" value="KAK5893130.1"/>
    <property type="molecule type" value="Genomic_DNA"/>
</dbReference>
<proteinExistence type="predicted"/>
<keyword evidence="10" id="KW-0393">Immunoglobulin domain</keyword>
<dbReference type="Pfam" id="PF07686">
    <property type="entry name" value="V-set"/>
    <property type="match status" value="1"/>
</dbReference>
<keyword evidence="3" id="KW-0812">Transmembrane</keyword>
<comment type="caution">
    <text evidence="13">The sequence shown here is derived from an EMBL/GenBank/DDBJ whole genome shotgun (WGS) entry which is preliminary data.</text>
</comment>
<dbReference type="PANTHER" id="PTHR25466">
    <property type="entry name" value="T-LYMPHOCYTE ACTIVATION ANTIGEN"/>
    <property type="match status" value="1"/>
</dbReference>
<evidence type="ECO:0000313" key="14">
    <source>
        <dbReference type="Proteomes" id="UP001331515"/>
    </source>
</evidence>
<dbReference type="GO" id="GO:0006955">
    <property type="term" value="P:immune response"/>
    <property type="evidence" value="ECO:0007669"/>
    <property type="project" value="TreeGrafter"/>
</dbReference>
<evidence type="ECO:0000259" key="12">
    <source>
        <dbReference type="PROSITE" id="PS50835"/>
    </source>
</evidence>
<evidence type="ECO:0000256" key="11">
    <source>
        <dbReference type="SAM" id="SignalP"/>
    </source>
</evidence>